<accession>A0ABV9KZ99</accession>
<organism evidence="2 3">
    <name type="scientific">Dysgonomonas termitidis</name>
    <dbReference type="NCBI Taxonomy" id="1516126"/>
    <lineage>
        <taxon>Bacteria</taxon>
        <taxon>Pseudomonadati</taxon>
        <taxon>Bacteroidota</taxon>
        <taxon>Bacteroidia</taxon>
        <taxon>Bacteroidales</taxon>
        <taxon>Dysgonomonadaceae</taxon>
        <taxon>Dysgonomonas</taxon>
    </lineage>
</organism>
<evidence type="ECO:0000256" key="1">
    <source>
        <dbReference type="SAM" id="MobiDB-lite"/>
    </source>
</evidence>
<keyword evidence="3" id="KW-1185">Reference proteome</keyword>
<dbReference type="InterPro" id="IPR014942">
    <property type="entry name" value="AbiEii"/>
</dbReference>
<dbReference type="Pfam" id="PF08843">
    <property type="entry name" value="AbiEii"/>
    <property type="match status" value="1"/>
</dbReference>
<feature type="region of interest" description="Disordered" evidence="1">
    <location>
        <begin position="195"/>
        <end position="215"/>
    </location>
</feature>
<dbReference type="EMBL" id="JBHSGN010000083">
    <property type="protein sequence ID" value="MFC4674896.1"/>
    <property type="molecule type" value="Genomic_DNA"/>
</dbReference>
<dbReference type="RefSeq" id="WP_379997591.1">
    <property type="nucleotide sequence ID" value="NZ_JBHSGN010000083.1"/>
</dbReference>
<keyword evidence="2" id="KW-0808">Transferase</keyword>
<name>A0ABV9KZ99_9BACT</name>
<sequence length="215" mass="24849">MSDVTFSDFCLAGGTALALIMGHRISIDLDLFTTAGFDSSKLEKYLQNNYGFKGSYMEDYTLKGEVDGVKLDFLRHDYRDVSSRFVEDGIRFYDIEDIAAMKLLAIADNGTRLKDFVDIAYLSTKMSLGDMLEAFELKYSQTNSIRALKGLTYYEDIKFDEPIHLTEKSYSWDDIEDRLSKMIQDENKVFVTMPEKEQRRKIQVDPPSRKKGRRM</sequence>
<evidence type="ECO:0000313" key="2">
    <source>
        <dbReference type="EMBL" id="MFC4674896.1"/>
    </source>
</evidence>
<reference evidence="3" key="1">
    <citation type="journal article" date="2019" name="Int. J. Syst. Evol. Microbiol.">
        <title>The Global Catalogue of Microorganisms (GCM) 10K type strain sequencing project: providing services to taxonomists for standard genome sequencing and annotation.</title>
        <authorList>
            <consortium name="The Broad Institute Genomics Platform"/>
            <consortium name="The Broad Institute Genome Sequencing Center for Infectious Disease"/>
            <person name="Wu L."/>
            <person name="Ma J."/>
        </authorList>
    </citation>
    <scope>NUCLEOTIDE SEQUENCE [LARGE SCALE GENOMIC DNA]</scope>
    <source>
        <strain evidence="3">CCUG 66188</strain>
    </source>
</reference>
<evidence type="ECO:0000313" key="3">
    <source>
        <dbReference type="Proteomes" id="UP001596023"/>
    </source>
</evidence>
<dbReference type="GO" id="GO:0016740">
    <property type="term" value="F:transferase activity"/>
    <property type="evidence" value="ECO:0007669"/>
    <property type="project" value="UniProtKB-KW"/>
</dbReference>
<protein>
    <submittedName>
        <fullName evidence="2">Nucleotidyl transferase AbiEii/AbiGii toxin family protein</fullName>
    </submittedName>
</protein>
<comment type="caution">
    <text evidence="2">The sequence shown here is derived from an EMBL/GenBank/DDBJ whole genome shotgun (WGS) entry which is preliminary data.</text>
</comment>
<gene>
    <name evidence="2" type="ORF">ACFO6W_14420</name>
</gene>
<dbReference type="Proteomes" id="UP001596023">
    <property type="component" value="Unassembled WGS sequence"/>
</dbReference>
<proteinExistence type="predicted"/>